<evidence type="ECO:0000313" key="14">
    <source>
        <dbReference type="Proteomes" id="UP000622405"/>
    </source>
</evidence>
<dbReference type="EMBL" id="WJBE01000002">
    <property type="protein sequence ID" value="MBC3898564.1"/>
    <property type="molecule type" value="Genomic_DNA"/>
</dbReference>
<keyword evidence="14" id="KW-1185">Reference proteome</keyword>
<feature type="domain" description="tRNA nucleotidyltransferase/poly(A) polymerase RNA and SrmB- binding" evidence="11">
    <location>
        <begin position="181"/>
        <end position="239"/>
    </location>
</feature>
<dbReference type="SUPFAM" id="SSF81301">
    <property type="entry name" value="Nucleotidyltransferase"/>
    <property type="match status" value="1"/>
</dbReference>
<feature type="domain" description="Poly A polymerase head" evidence="10">
    <location>
        <begin position="33"/>
        <end position="154"/>
    </location>
</feature>
<comment type="caution">
    <text evidence="13">The sequence shown here is derived from an EMBL/GenBank/DDBJ whole genome shotgun (WGS) entry which is preliminary data.</text>
</comment>
<dbReference type="PANTHER" id="PTHR46173:SF1">
    <property type="entry name" value="CCA TRNA NUCLEOTIDYLTRANSFERASE 1, MITOCHONDRIAL"/>
    <property type="match status" value="1"/>
</dbReference>
<keyword evidence="2 9" id="KW-0808">Transferase</keyword>
<evidence type="ECO:0000256" key="9">
    <source>
        <dbReference type="RuleBase" id="RU003953"/>
    </source>
</evidence>
<name>A0ABR6YTR6_9FIRM</name>
<feature type="domain" description="CCA-adding enzyme C-terminal" evidence="12">
    <location>
        <begin position="302"/>
        <end position="446"/>
    </location>
</feature>
<dbReference type="Gene3D" id="3.30.460.10">
    <property type="entry name" value="Beta Polymerase, domain 2"/>
    <property type="match status" value="1"/>
</dbReference>
<comment type="cofactor">
    <cofactor evidence="1">
        <name>Mg(2+)</name>
        <dbReference type="ChEBI" id="CHEBI:18420"/>
    </cofactor>
</comment>
<evidence type="ECO:0000259" key="11">
    <source>
        <dbReference type="Pfam" id="PF12627"/>
    </source>
</evidence>
<keyword evidence="7" id="KW-0460">Magnesium</keyword>
<dbReference type="PANTHER" id="PTHR46173">
    <property type="entry name" value="CCA TRNA NUCLEOTIDYLTRANSFERASE 1, MITOCHONDRIAL"/>
    <property type="match status" value="1"/>
</dbReference>
<accession>A0ABR6YTR6</accession>
<evidence type="ECO:0000256" key="1">
    <source>
        <dbReference type="ARBA" id="ARBA00001946"/>
    </source>
</evidence>
<dbReference type="Pfam" id="PF12627">
    <property type="entry name" value="PolyA_pol_RNAbd"/>
    <property type="match status" value="1"/>
</dbReference>
<keyword evidence="6" id="KW-0547">Nucleotide-binding</keyword>
<evidence type="ECO:0000259" key="12">
    <source>
        <dbReference type="Pfam" id="PF13735"/>
    </source>
</evidence>
<evidence type="ECO:0000256" key="4">
    <source>
        <dbReference type="ARBA" id="ARBA00022695"/>
    </source>
</evidence>
<dbReference type="InterPro" id="IPR032828">
    <property type="entry name" value="PolyA_RNA-bd"/>
</dbReference>
<reference evidence="13 14" key="1">
    <citation type="journal article" date="2020" name="mSystems">
        <title>Defining Genomic and Predicted Metabolic Features of the Acetobacterium Genus.</title>
        <authorList>
            <person name="Ross D.E."/>
            <person name="Marshall C.W."/>
            <person name="Gulliver D."/>
            <person name="May H.D."/>
            <person name="Norman R.S."/>
        </authorList>
    </citation>
    <scope>NUCLEOTIDE SEQUENCE [LARGE SCALE GENOMIC DNA]</scope>
    <source>
        <strain evidence="13 14">DSM 4132</strain>
    </source>
</reference>
<keyword evidence="3" id="KW-0819">tRNA processing</keyword>
<evidence type="ECO:0000313" key="13">
    <source>
        <dbReference type="EMBL" id="MBC3898564.1"/>
    </source>
</evidence>
<proteinExistence type="inferred from homology"/>
<organism evidence="13 14">
    <name type="scientific">Acetobacterium malicum</name>
    <dbReference type="NCBI Taxonomy" id="52692"/>
    <lineage>
        <taxon>Bacteria</taxon>
        <taxon>Bacillati</taxon>
        <taxon>Bacillota</taxon>
        <taxon>Clostridia</taxon>
        <taxon>Eubacteriales</taxon>
        <taxon>Eubacteriaceae</taxon>
        <taxon>Acetobacterium</taxon>
    </lineage>
</organism>
<evidence type="ECO:0000256" key="6">
    <source>
        <dbReference type="ARBA" id="ARBA00022741"/>
    </source>
</evidence>
<keyword evidence="8 9" id="KW-0694">RNA-binding</keyword>
<evidence type="ECO:0000256" key="3">
    <source>
        <dbReference type="ARBA" id="ARBA00022694"/>
    </source>
</evidence>
<evidence type="ECO:0000256" key="5">
    <source>
        <dbReference type="ARBA" id="ARBA00022723"/>
    </source>
</evidence>
<comment type="similarity">
    <text evidence="9">Belongs to the tRNA nucleotidyltransferase/poly(A) polymerase family.</text>
</comment>
<dbReference type="SUPFAM" id="SSF81891">
    <property type="entry name" value="Poly A polymerase C-terminal region-like"/>
    <property type="match status" value="1"/>
</dbReference>
<gene>
    <name evidence="13" type="ORF">GH811_02910</name>
</gene>
<evidence type="ECO:0000256" key="2">
    <source>
        <dbReference type="ARBA" id="ARBA00022679"/>
    </source>
</evidence>
<dbReference type="InterPro" id="IPR043519">
    <property type="entry name" value="NT_sf"/>
</dbReference>
<evidence type="ECO:0000256" key="8">
    <source>
        <dbReference type="ARBA" id="ARBA00022884"/>
    </source>
</evidence>
<sequence>MPMTSVWEVMKLNLPVPVEKAFKQLESCGFCGYLVGGCVRDYLLATPPTDFDMTTDATPAEIIACFAGCRVVETGIRHGTVTVVIEEMAIEITTHRIEGEYSDSRHPDAVTFTRNLADDLARRDFTINAMAYHPQKGLIDLYGGAADLKKKIIRGVGDPHQRMAEDALRMLRGLRFGAVLGFALEAETGTAIRQNCGQLRHISAERIATELNKLICGKNAKAIILEETAVLGVVIPELLPAKNFDQMNPHHCYDVLTHTAVAMETLAPVPRLRWAMLFHDLGKPQTFTRDDAGVGHFKGHSKVSEAMARQRLTDLRISKNTVDQVCLLVKYHDTLIEADKTSVKRWLNRLTEPLFRDLIAIKRGDNLAQAPEYHGRLASLERLAALLDQVIAEKACFALKDLAVNGNDLIGLGIENGAEIGRILKQLLEGVIEEAYQNKKDILIEKAKEMHRC</sequence>
<keyword evidence="5" id="KW-0479">Metal-binding</keyword>
<keyword evidence="4" id="KW-0548">Nucleotidyltransferase</keyword>
<dbReference type="NCBIfam" id="TIGR00277">
    <property type="entry name" value="HDIG"/>
    <property type="match status" value="1"/>
</dbReference>
<dbReference type="InterPro" id="IPR006675">
    <property type="entry name" value="HDIG_dom"/>
</dbReference>
<evidence type="ECO:0000256" key="7">
    <source>
        <dbReference type="ARBA" id="ARBA00022842"/>
    </source>
</evidence>
<dbReference type="InterPro" id="IPR032810">
    <property type="entry name" value="CCA-adding_enz_C"/>
</dbReference>
<evidence type="ECO:0000259" key="10">
    <source>
        <dbReference type="Pfam" id="PF01743"/>
    </source>
</evidence>
<protein>
    <submittedName>
        <fullName evidence="13">HD domain-containing protein</fullName>
    </submittedName>
</protein>
<dbReference type="CDD" id="cd05398">
    <property type="entry name" value="NT_ClassII-CCAase"/>
    <property type="match status" value="1"/>
</dbReference>
<dbReference type="Gene3D" id="1.10.3090.10">
    <property type="entry name" value="cca-adding enzyme, domain 2"/>
    <property type="match status" value="1"/>
</dbReference>
<dbReference type="Pfam" id="PF13735">
    <property type="entry name" value="tRNA_NucTran2_2"/>
    <property type="match status" value="1"/>
</dbReference>
<dbReference type="Pfam" id="PF01743">
    <property type="entry name" value="PolyA_pol"/>
    <property type="match status" value="1"/>
</dbReference>
<dbReference type="InterPro" id="IPR050264">
    <property type="entry name" value="Bact_CCA-adding_enz_type3_sf"/>
</dbReference>
<dbReference type="Proteomes" id="UP000622405">
    <property type="component" value="Unassembled WGS sequence"/>
</dbReference>
<dbReference type="InterPro" id="IPR002646">
    <property type="entry name" value="PolA_pol_head_dom"/>
</dbReference>
<dbReference type="Gene3D" id="1.10.246.80">
    <property type="match status" value="1"/>
</dbReference>